<proteinExistence type="predicted"/>
<name>A0A0D1KT83_BACIU</name>
<dbReference type="PATRIC" id="fig|1423.173.peg.948"/>
<protein>
    <submittedName>
        <fullName evidence="1">Uncharacterized protein</fullName>
    </submittedName>
</protein>
<dbReference type="Proteomes" id="UP000032247">
    <property type="component" value="Unassembled WGS sequence"/>
</dbReference>
<dbReference type="InterPro" id="IPR021324">
    <property type="entry name" value="DUF2929"/>
</dbReference>
<dbReference type="AlphaFoldDB" id="A0A0D1KT83"/>
<comment type="caution">
    <text evidence="1">The sequence shown here is derived from an EMBL/GenBank/DDBJ whole genome shotgun (WGS) entry which is preliminary data.</text>
</comment>
<gene>
    <name evidence="1" type="ORF">SC09_Contig19orf00419</name>
</gene>
<dbReference type="EMBL" id="JXBC01000002">
    <property type="protein sequence ID" value="KIU12065.1"/>
    <property type="molecule type" value="Genomic_DNA"/>
</dbReference>
<accession>A0A0D1KT83</accession>
<sequence>MNSVTYNFKTSSVIAVVLYVLIMVLAEIMPMNKNASQH</sequence>
<reference evidence="1 2" key="1">
    <citation type="submission" date="2014-12" db="EMBL/GenBank/DDBJ databases">
        <title>Comparative genome analysis of Bacillus coagulans HM-08, Clostridium butyricum HM-68, Bacillus subtilis HM-66 and Bacillus licheniformis BL-09.</title>
        <authorList>
            <person name="Zhang H."/>
        </authorList>
    </citation>
    <scope>NUCLEOTIDE SEQUENCE [LARGE SCALE GENOMIC DNA]</scope>
    <source>
        <strain evidence="1 2">HM-66</strain>
    </source>
</reference>
<organism evidence="1 2">
    <name type="scientific">Bacillus subtilis</name>
    <dbReference type="NCBI Taxonomy" id="1423"/>
    <lineage>
        <taxon>Bacteria</taxon>
        <taxon>Bacillati</taxon>
        <taxon>Bacillota</taxon>
        <taxon>Bacilli</taxon>
        <taxon>Bacillales</taxon>
        <taxon>Bacillaceae</taxon>
        <taxon>Bacillus</taxon>
    </lineage>
</organism>
<evidence type="ECO:0000313" key="1">
    <source>
        <dbReference type="EMBL" id="KIU12065.1"/>
    </source>
</evidence>
<dbReference type="Pfam" id="PF11151">
    <property type="entry name" value="DUF2929"/>
    <property type="match status" value="1"/>
</dbReference>
<evidence type="ECO:0000313" key="2">
    <source>
        <dbReference type="Proteomes" id="UP000032247"/>
    </source>
</evidence>